<dbReference type="PANTHER" id="PTHR28457:SF2">
    <property type="entry name" value="SIMILAR TO 4930578I06RIK PROTEIN"/>
    <property type="match status" value="1"/>
</dbReference>
<protein>
    <submittedName>
        <fullName evidence="3">Uncharacterized protein</fullName>
    </submittedName>
</protein>
<comment type="caution">
    <text evidence="3">The sequence shown here is derived from an EMBL/GenBank/DDBJ whole genome shotgun (WGS) entry which is preliminary data.</text>
</comment>
<dbReference type="Proteomes" id="UP001642483">
    <property type="component" value="Unassembled WGS sequence"/>
</dbReference>
<organism evidence="3 4">
    <name type="scientific">Clavelina lepadiformis</name>
    <name type="common">Light-bulb sea squirt</name>
    <name type="synonym">Ascidia lepadiformis</name>
    <dbReference type="NCBI Taxonomy" id="159417"/>
    <lineage>
        <taxon>Eukaryota</taxon>
        <taxon>Metazoa</taxon>
        <taxon>Chordata</taxon>
        <taxon>Tunicata</taxon>
        <taxon>Ascidiacea</taxon>
        <taxon>Aplousobranchia</taxon>
        <taxon>Clavelinidae</taxon>
        <taxon>Clavelina</taxon>
    </lineage>
</organism>
<evidence type="ECO:0000256" key="2">
    <source>
        <dbReference type="SAM" id="MobiDB-lite"/>
    </source>
</evidence>
<proteinExistence type="predicted"/>
<feature type="coiled-coil region" evidence="1">
    <location>
        <begin position="181"/>
        <end position="212"/>
    </location>
</feature>
<evidence type="ECO:0000256" key="1">
    <source>
        <dbReference type="SAM" id="Coils"/>
    </source>
</evidence>
<sequence length="301" mass="34520">MDYLRAADVRHIARLPKVDGQKLLARRLHLNYIELEEDLRMGSFLDYHYDLLQFATSRGMPWDEVAACVMFGHEFFHQFLSSTLPEAVCALRNLAVVYVDTGRIGLGNTKKIAQYFTSTVFPHHKLYQFVFMEEREDLFSSLHLAVEVPDTPHQLKHAETRDSWEYKRRVQNVKNMENEKMQMLIEEGDKVKERAEEIENNINKKLEGVEDVAEVDFKSAEQLVTSLVADHLDIVQGDVGLDIMKIKDSADIALAMQAIPVPQHIQSFHKIQSKANLKPKSPPASRKSSGKSRKTSSKRKK</sequence>
<evidence type="ECO:0000313" key="4">
    <source>
        <dbReference type="Proteomes" id="UP001642483"/>
    </source>
</evidence>
<dbReference type="InterPro" id="IPR032727">
    <property type="entry name" value="CLAMP"/>
</dbReference>
<dbReference type="PANTHER" id="PTHR28457">
    <property type="entry name" value="COILED-COIL DOMAIN-CONTAINING PROTEIN 189"/>
    <property type="match status" value="1"/>
</dbReference>
<reference evidence="3 4" key="1">
    <citation type="submission" date="2024-02" db="EMBL/GenBank/DDBJ databases">
        <authorList>
            <person name="Daric V."/>
            <person name="Darras S."/>
        </authorList>
    </citation>
    <scope>NUCLEOTIDE SEQUENCE [LARGE SCALE GENOMIC DNA]</scope>
</reference>
<name>A0ABP0FAU8_CLALP</name>
<keyword evidence="1" id="KW-0175">Coiled coil</keyword>
<accession>A0ABP0FAU8</accession>
<keyword evidence="4" id="KW-1185">Reference proteome</keyword>
<gene>
    <name evidence="3" type="ORF">CVLEPA_LOCUS5980</name>
</gene>
<feature type="compositionally biased region" description="Basic residues" evidence="2">
    <location>
        <begin position="288"/>
        <end position="301"/>
    </location>
</feature>
<dbReference type="Pfam" id="PF14769">
    <property type="entry name" value="CLAMP"/>
    <property type="match status" value="1"/>
</dbReference>
<dbReference type="EMBL" id="CAWYQH010000035">
    <property type="protein sequence ID" value="CAK8676516.1"/>
    <property type="molecule type" value="Genomic_DNA"/>
</dbReference>
<evidence type="ECO:0000313" key="3">
    <source>
        <dbReference type="EMBL" id="CAK8676516.1"/>
    </source>
</evidence>
<feature type="region of interest" description="Disordered" evidence="2">
    <location>
        <begin position="270"/>
        <end position="301"/>
    </location>
</feature>